<evidence type="ECO:0000259" key="1">
    <source>
        <dbReference type="Pfam" id="PF19959"/>
    </source>
</evidence>
<keyword evidence="3" id="KW-1185">Reference proteome</keyword>
<dbReference type="RefSeq" id="WP_144870161.1">
    <property type="nucleotide sequence ID" value="NZ_LR213891.1"/>
</dbReference>
<dbReference type="OrthoDB" id="5621943at2"/>
<gene>
    <name evidence="2" type="ORF">H1P_1390026</name>
</gene>
<reference evidence="2 3" key="1">
    <citation type="submission" date="2019-01" db="EMBL/GenBank/DDBJ databases">
        <authorList>
            <person name="Brito A."/>
        </authorList>
    </citation>
    <scope>NUCLEOTIDE SEQUENCE [LARGE SCALE GENOMIC DNA]</scope>
    <source>
        <strain evidence="2">1</strain>
    </source>
</reference>
<dbReference type="Pfam" id="PF19959">
    <property type="entry name" value="EAD4"/>
    <property type="match status" value="1"/>
</dbReference>
<dbReference type="Proteomes" id="UP000320055">
    <property type="component" value="Unassembled WGS sequence"/>
</dbReference>
<proteinExistence type="predicted"/>
<feature type="domain" description="Effector-associated" evidence="1">
    <location>
        <begin position="7"/>
        <end position="125"/>
    </location>
</feature>
<accession>A0A563VL88</accession>
<sequence length="198" mass="23124">MPKYSYGKKSESHAKRLLEDFILLAEAETIPEWRNQSKKPLTAKFNQNSLTVTYNNSALEELIVKDSRDGGLTEAQIKSGLNFLENFLGILELPEDRKDRQGQTQTGIIKLWDKDRQKNLKIFDCECDKKKREQDKNKSNLRKNIKNKVPPEFDLLDEEFFQKREGDDVKILNLPSAARNWSLITKGYYTNFLKSSYR</sequence>
<evidence type="ECO:0000313" key="2">
    <source>
        <dbReference type="EMBL" id="VEP12216.1"/>
    </source>
</evidence>
<evidence type="ECO:0000313" key="3">
    <source>
        <dbReference type="Proteomes" id="UP000320055"/>
    </source>
</evidence>
<organism evidence="2 3">
    <name type="scientific">Hyella patelloides LEGE 07179</name>
    <dbReference type="NCBI Taxonomy" id="945734"/>
    <lineage>
        <taxon>Bacteria</taxon>
        <taxon>Bacillati</taxon>
        <taxon>Cyanobacteriota</taxon>
        <taxon>Cyanophyceae</taxon>
        <taxon>Pleurocapsales</taxon>
        <taxon>Hyellaceae</taxon>
        <taxon>Hyella</taxon>
    </lineage>
</organism>
<protein>
    <recommendedName>
        <fullName evidence="1">Effector-associated domain-containing protein</fullName>
    </recommendedName>
</protein>
<dbReference type="EMBL" id="CAACVJ010000045">
    <property type="protein sequence ID" value="VEP12216.1"/>
    <property type="molecule type" value="Genomic_DNA"/>
</dbReference>
<dbReference type="InterPro" id="IPR045434">
    <property type="entry name" value="EAD4"/>
</dbReference>
<dbReference type="AlphaFoldDB" id="A0A563VL88"/>
<name>A0A563VL88_9CYAN</name>